<evidence type="ECO:0000256" key="2">
    <source>
        <dbReference type="ARBA" id="ARBA00023163"/>
    </source>
</evidence>
<dbReference type="OrthoDB" id="7888886at2"/>
<name>A0A5C1YM79_9PROT</name>
<keyword evidence="6" id="KW-1185">Reference proteome</keyword>
<dbReference type="GO" id="GO:0006355">
    <property type="term" value="P:regulation of DNA-templated transcription"/>
    <property type="evidence" value="ECO:0007669"/>
    <property type="project" value="InterPro"/>
</dbReference>
<evidence type="ECO:0000313" key="5">
    <source>
        <dbReference type="EMBL" id="QEO17051.1"/>
    </source>
</evidence>
<reference evidence="5 6" key="1">
    <citation type="submission" date="2019-09" db="EMBL/GenBank/DDBJ databases">
        <title>Genome sequencing of strain KACC 21233.</title>
        <authorList>
            <person name="Heo J."/>
            <person name="Kim S.-J."/>
            <person name="Kim J.-S."/>
            <person name="Hong S.-B."/>
            <person name="Kwon S.-W."/>
        </authorList>
    </citation>
    <scope>NUCLEOTIDE SEQUENCE [LARGE SCALE GENOMIC DNA]</scope>
    <source>
        <strain evidence="5 6">KACC 21233</strain>
    </source>
</reference>
<dbReference type="AlphaFoldDB" id="A0A5C1YM79"/>
<proteinExistence type="predicted"/>
<feature type="region of interest" description="Disordered" evidence="3">
    <location>
        <begin position="1"/>
        <end position="31"/>
    </location>
</feature>
<evidence type="ECO:0000313" key="6">
    <source>
        <dbReference type="Proteomes" id="UP000324536"/>
    </source>
</evidence>
<feature type="region of interest" description="Disordered" evidence="3">
    <location>
        <begin position="699"/>
        <end position="722"/>
    </location>
</feature>
<dbReference type="PANTHER" id="PTHR35807:SF1">
    <property type="entry name" value="TRANSCRIPTIONAL REGULATOR REDD"/>
    <property type="match status" value="1"/>
</dbReference>
<dbReference type="Proteomes" id="UP000324536">
    <property type="component" value="Chromosome"/>
</dbReference>
<keyword evidence="2" id="KW-0804">Transcription</keyword>
<protein>
    <recommendedName>
        <fullName evidence="4">Bacterial transcriptional activator domain-containing protein</fullName>
    </recommendedName>
</protein>
<dbReference type="SUPFAM" id="SSF48452">
    <property type="entry name" value="TPR-like"/>
    <property type="match status" value="1"/>
</dbReference>
<dbReference type="InterPro" id="IPR036388">
    <property type="entry name" value="WH-like_DNA-bd_sf"/>
</dbReference>
<dbReference type="InterPro" id="IPR051677">
    <property type="entry name" value="AfsR-DnrI-RedD_regulator"/>
</dbReference>
<sequence>MVKHRPTWDAMEHPVAPQMDRHTTAQTPAMPPQTHIVLRVCVLGHLRVERADGVSLLPTGTKTRALLAVLALSEHKPMARTRLAELLWSRRGPEQARASLRQEIHRLQEALHPLGPHVLEVQRHALALRCGGVSTDIDTVQAITEATVLTMPDRLPVLLEDLSVVDPAFDTWLAHKRAGLVSHVTSQLEVLLATTPNPASAREAAQRLLALHPLHEGAWRGLMQAESRGGDDGAAMLSAETCIRTFHNAVGTAPGQETMRLIAELRGRHYGRALPPLRSPDKVVDNCGAEGVCEHICPHGCAQGQLPVMGRQGRMRAIVVFQPYDKDAGLGALATRLRDEFVLSAVALDLMDISVRADMPQDMGLADVLIIVREGTYEGGRLGCAVEVQDPRHDNLIIWGHGFSVGSADLMALSWHMASGLTLVVLSTEARRLARCPLELLSPMQMALRAFGLVLRNDPALYGAIEQLLRGASQRAPEDAFVFVAHATYLRVRLHGAWGVPIRYAARELVTMVQAGLAVFPASQLLRYTLGTGLLYAGWVEESGMLLRQMRATVHPESRGGMLALLEGLYALCQGDARKAAWAYAEFFDVGTAVPIPTAPEHEFVLSCLLSGEPERALRHAQGVLALTPERVSMLVPALAAANMLGQHALVRDYGQRLRALWPGLGLRVLEERYSYLPAGLRHRLMVALSPLCQPQDVTPALPGEQAEKPPVWQHAVPPSAS</sequence>
<dbReference type="InterPro" id="IPR011990">
    <property type="entry name" value="TPR-like_helical_dom_sf"/>
</dbReference>
<dbReference type="PANTHER" id="PTHR35807">
    <property type="entry name" value="TRANSCRIPTIONAL REGULATOR REDD-RELATED"/>
    <property type="match status" value="1"/>
</dbReference>
<dbReference type="Gene3D" id="1.10.10.10">
    <property type="entry name" value="Winged helix-like DNA-binding domain superfamily/Winged helix DNA-binding domain"/>
    <property type="match status" value="1"/>
</dbReference>
<dbReference type="SUPFAM" id="SSF46894">
    <property type="entry name" value="C-terminal effector domain of the bipartite response regulators"/>
    <property type="match status" value="1"/>
</dbReference>
<dbReference type="InterPro" id="IPR016032">
    <property type="entry name" value="Sig_transdc_resp-reg_C-effctor"/>
</dbReference>
<dbReference type="SMART" id="SM01043">
    <property type="entry name" value="BTAD"/>
    <property type="match status" value="1"/>
</dbReference>
<dbReference type="KEGG" id="acek:FLP30_04260"/>
<accession>A0A5C1YM79</accession>
<dbReference type="EMBL" id="CP043506">
    <property type="protein sequence ID" value="QEO17051.1"/>
    <property type="molecule type" value="Genomic_DNA"/>
</dbReference>
<gene>
    <name evidence="5" type="ORF">FLP30_04260</name>
</gene>
<dbReference type="Pfam" id="PF03704">
    <property type="entry name" value="BTAD"/>
    <property type="match status" value="1"/>
</dbReference>
<evidence type="ECO:0000259" key="4">
    <source>
        <dbReference type="SMART" id="SM01043"/>
    </source>
</evidence>
<feature type="compositionally biased region" description="Basic and acidic residues" evidence="3">
    <location>
        <begin position="1"/>
        <end position="12"/>
    </location>
</feature>
<keyword evidence="1" id="KW-0805">Transcription regulation</keyword>
<organism evidence="5 6">
    <name type="scientific">Acetobacter vaccinii</name>
    <dbReference type="NCBI Taxonomy" id="2592655"/>
    <lineage>
        <taxon>Bacteria</taxon>
        <taxon>Pseudomonadati</taxon>
        <taxon>Pseudomonadota</taxon>
        <taxon>Alphaproteobacteria</taxon>
        <taxon>Acetobacterales</taxon>
        <taxon>Acetobacteraceae</taxon>
        <taxon>Acetobacter</taxon>
    </lineage>
</organism>
<evidence type="ECO:0000256" key="1">
    <source>
        <dbReference type="ARBA" id="ARBA00023015"/>
    </source>
</evidence>
<evidence type="ECO:0000256" key="3">
    <source>
        <dbReference type="SAM" id="MobiDB-lite"/>
    </source>
</evidence>
<dbReference type="RefSeq" id="WP_149278730.1">
    <property type="nucleotide sequence ID" value="NZ_CP043506.1"/>
</dbReference>
<dbReference type="GO" id="GO:0003677">
    <property type="term" value="F:DNA binding"/>
    <property type="evidence" value="ECO:0007669"/>
    <property type="project" value="InterPro"/>
</dbReference>
<feature type="domain" description="Bacterial transcriptional activator" evidence="4">
    <location>
        <begin position="135"/>
        <end position="266"/>
    </location>
</feature>
<dbReference type="InterPro" id="IPR005158">
    <property type="entry name" value="BTAD"/>
</dbReference>